<evidence type="ECO:0000259" key="1">
    <source>
        <dbReference type="PROSITE" id="PS51471"/>
    </source>
</evidence>
<feature type="domain" description="Fe2OG dioxygenase" evidence="1">
    <location>
        <begin position="75"/>
        <end position="172"/>
    </location>
</feature>
<name>A0A517PZ94_9PLAN</name>
<evidence type="ECO:0000313" key="3">
    <source>
        <dbReference type="Proteomes" id="UP000320421"/>
    </source>
</evidence>
<dbReference type="EMBL" id="CP036266">
    <property type="protein sequence ID" value="QDT24667.1"/>
    <property type="molecule type" value="Genomic_DNA"/>
</dbReference>
<keyword evidence="3" id="KW-1185">Reference proteome</keyword>
<dbReference type="PROSITE" id="PS51471">
    <property type="entry name" value="FE2OG_OXY"/>
    <property type="match status" value="1"/>
</dbReference>
<dbReference type="OrthoDB" id="9796932at2"/>
<dbReference type="InterPro" id="IPR032854">
    <property type="entry name" value="ALKBH3"/>
</dbReference>
<proteinExistence type="predicted"/>
<dbReference type="InterPro" id="IPR005123">
    <property type="entry name" value="Oxoglu/Fe-dep_dioxygenase_dom"/>
</dbReference>
<reference evidence="2 3" key="1">
    <citation type="submission" date="2019-02" db="EMBL/GenBank/DDBJ databases">
        <title>Deep-cultivation of Planctomycetes and their phenomic and genomic characterization uncovers novel biology.</title>
        <authorList>
            <person name="Wiegand S."/>
            <person name="Jogler M."/>
            <person name="Boedeker C."/>
            <person name="Pinto D."/>
            <person name="Vollmers J."/>
            <person name="Rivas-Marin E."/>
            <person name="Kohn T."/>
            <person name="Peeters S.H."/>
            <person name="Heuer A."/>
            <person name="Rast P."/>
            <person name="Oberbeckmann S."/>
            <person name="Bunk B."/>
            <person name="Jeske O."/>
            <person name="Meyerdierks A."/>
            <person name="Storesund J.E."/>
            <person name="Kallscheuer N."/>
            <person name="Luecker S."/>
            <person name="Lage O.M."/>
            <person name="Pohl T."/>
            <person name="Merkel B.J."/>
            <person name="Hornburger P."/>
            <person name="Mueller R.-W."/>
            <person name="Bruemmer F."/>
            <person name="Labrenz M."/>
            <person name="Spormann A.M."/>
            <person name="Op den Camp H."/>
            <person name="Overmann J."/>
            <person name="Amann R."/>
            <person name="Jetten M.S.M."/>
            <person name="Mascher T."/>
            <person name="Medema M.H."/>
            <person name="Devos D.P."/>
            <person name="Kaster A.-K."/>
            <person name="Ovreas L."/>
            <person name="Rohde M."/>
            <person name="Galperin M.Y."/>
            <person name="Jogler C."/>
        </authorList>
    </citation>
    <scope>NUCLEOTIDE SEQUENCE [LARGE SCALE GENOMIC DNA]</scope>
    <source>
        <strain evidence="2 3">HG66A1</strain>
    </source>
</reference>
<dbReference type="GO" id="GO:0006307">
    <property type="term" value="P:DNA alkylation repair"/>
    <property type="evidence" value="ECO:0007669"/>
    <property type="project" value="InterPro"/>
</dbReference>
<organism evidence="2 3">
    <name type="scientific">Gimesia chilikensis</name>
    <dbReference type="NCBI Taxonomy" id="2605989"/>
    <lineage>
        <taxon>Bacteria</taxon>
        <taxon>Pseudomonadati</taxon>
        <taxon>Planctomycetota</taxon>
        <taxon>Planctomycetia</taxon>
        <taxon>Planctomycetales</taxon>
        <taxon>Planctomycetaceae</taxon>
        <taxon>Gimesia</taxon>
    </lineage>
</organism>
<dbReference type="InterPro" id="IPR037151">
    <property type="entry name" value="AlkB-like_sf"/>
</dbReference>
<evidence type="ECO:0000313" key="2">
    <source>
        <dbReference type="EMBL" id="QDT24667.1"/>
    </source>
</evidence>
<dbReference type="SUPFAM" id="SSF51197">
    <property type="entry name" value="Clavaminate synthase-like"/>
    <property type="match status" value="1"/>
</dbReference>
<dbReference type="PANTHER" id="PTHR31212">
    <property type="entry name" value="ALPHA-KETOGLUTARATE-DEPENDENT DIOXYGENASE ALKB HOMOLOG 3"/>
    <property type="match status" value="1"/>
</dbReference>
<protein>
    <submittedName>
        <fullName evidence="2">2OG-Fe(II) oxygenase superfamily protein</fullName>
    </submittedName>
</protein>
<dbReference type="InterPro" id="IPR027450">
    <property type="entry name" value="AlkB-like"/>
</dbReference>
<gene>
    <name evidence="2" type="ORF">HG66A1_65020</name>
</gene>
<accession>A0A517PZ94</accession>
<dbReference type="AlphaFoldDB" id="A0A517PZ94"/>
<dbReference type="GO" id="GO:0051213">
    <property type="term" value="F:dioxygenase activity"/>
    <property type="evidence" value="ECO:0007669"/>
    <property type="project" value="InterPro"/>
</dbReference>
<dbReference type="Pfam" id="PF13532">
    <property type="entry name" value="2OG-FeII_Oxy_2"/>
    <property type="match status" value="1"/>
</dbReference>
<dbReference type="Gene3D" id="2.60.120.590">
    <property type="entry name" value="Alpha-ketoglutarate-dependent dioxygenase AlkB-like"/>
    <property type="match status" value="1"/>
</dbReference>
<sequence length="173" mass="19647">MPEPQLELIPAFLDQATELFTLLREQVVWDERMKARKTASFGVAYNYSGITYPWTVMLPALEPVCERIAEEIGFLPNNCLLNYYADGTSTMGYHSDSTEELQAGTGVVIVSLGATRAISFRSRQDPQEKYSYELQNGDLLYMRNEIQDDWQHAIPRDADAGPRISLTFREIAD</sequence>
<dbReference type="PANTHER" id="PTHR31212:SF4">
    <property type="entry name" value="ALPHA-KETOGLUTARATE-DEPENDENT DIOXYGENASE ALKB HOMOLOG 3"/>
    <property type="match status" value="1"/>
</dbReference>
<dbReference type="Proteomes" id="UP000320421">
    <property type="component" value="Chromosome"/>
</dbReference>